<dbReference type="Gene3D" id="2.30.130.40">
    <property type="entry name" value="LON domain-like"/>
    <property type="match status" value="1"/>
</dbReference>
<accession>A0A849SU71</accession>
<comment type="caution">
    <text evidence="2">The sequence shown here is derived from an EMBL/GenBank/DDBJ whole genome shotgun (WGS) entry which is preliminary data.</text>
</comment>
<dbReference type="InterPro" id="IPR046336">
    <property type="entry name" value="Lon_prtase_N_sf"/>
</dbReference>
<evidence type="ECO:0000313" key="3">
    <source>
        <dbReference type="Proteomes" id="UP000580839"/>
    </source>
</evidence>
<reference evidence="2 3" key="1">
    <citation type="submission" date="2020-04" db="EMBL/GenBank/DDBJ databases">
        <title>Metagenomic profiling of ammonia- and methane-oxidizing microorganisms in a Dutch drinking water treatment plant.</title>
        <authorList>
            <person name="Poghosyan L."/>
            <person name="Leucker S."/>
        </authorList>
    </citation>
    <scope>NUCLEOTIDE SEQUENCE [LARGE SCALE GENOMIC DNA]</scope>
    <source>
        <strain evidence="2">S-RSF-IL-03</strain>
    </source>
</reference>
<organism evidence="2 3">
    <name type="scientific">Eiseniibacteriota bacterium</name>
    <dbReference type="NCBI Taxonomy" id="2212470"/>
    <lineage>
        <taxon>Bacteria</taxon>
        <taxon>Candidatus Eiseniibacteriota</taxon>
    </lineage>
</organism>
<sequence>MSPIEAVPTQPVPVFPLPNAVLFPHGLLPLHVFELRYRTMLRDALASRRQLVMALYAPGWEQFEKLARPIRPLATLARVGHVEWRLDDCYDLEVIGEQRVRIARVEHQFPYVAARLEAVPEQPYGADDPLVQIELRALIEALAQRRIEAQTLSIVPGAVTDAPALEVLTNRVAMRLAVPVDARLELLALDDVVERAHRVRRSVIEDGLVPAPHRTGSAED</sequence>
<evidence type="ECO:0000313" key="2">
    <source>
        <dbReference type="EMBL" id="NOT35675.1"/>
    </source>
</evidence>
<dbReference type="InterPro" id="IPR015947">
    <property type="entry name" value="PUA-like_sf"/>
</dbReference>
<dbReference type="Pfam" id="PF02190">
    <property type="entry name" value="LON_substr_bdg"/>
    <property type="match status" value="1"/>
</dbReference>
<protein>
    <submittedName>
        <fullName evidence="2">LON peptidase substrate-binding domain-containing protein</fullName>
    </submittedName>
</protein>
<dbReference type="SUPFAM" id="SSF88697">
    <property type="entry name" value="PUA domain-like"/>
    <property type="match status" value="1"/>
</dbReference>
<dbReference type="PANTHER" id="PTHR46732:SF8">
    <property type="entry name" value="ATP-DEPENDENT PROTEASE LA (LON) DOMAIN PROTEIN"/>
    <property type="match status" value="1"/>
</dbReference>
<dbReference type="PANTHER" id="PTHR46732">
    <property type="entry name" value="ATP-DEPENDENT PROTEASE LA (LON) DOMAIN PROTEIN"/>
    <property type="match status" value="1"/>
</dbReference>
<gene>
    <name evidence="2" type="ORF">HOP12_16160</name>
</gene>
<name>A0A849SU71_UNCEI</name>
<dbReference type="InterPro" id="IPR003111">
    <property type="entry name" value="Lon_prtase_N"/>
</dbReference>
<dbReference type="AlphaFoldDB" id="A0A849SU71"/>
<dbReference type="PROSITE" id="PS51787">
    <property type="entry name" value="LON_N"/>
    <property type="match status" value="1"/>
</dbReference>
<dbReference type="SMART" id="SM00464">
    <property type="entry name" value="LON"/>
    <property type="match status" value="1"/>
</dbReference>
<dbReference type="Proteomes" id="UP000580839">
    <property type="component" value="Unassembled WGS sequence"/>
</dbReference>
<dbReference type="EMBL" id="JABFRW010000210">
    <property type="protein sequence ID" value="NOT35675.1"/>
    <property type="molecule type" value="Genomic_DNA"/>
</dbReference>
<feature type="domain" description="Lon N-terminal" evidence="1">
    <location>
        <begin position="12"/>
        <end position="207"/>
    </location>
</feature>
<evidence type="ECO:0000259" key="1">
    <source>
        <dbReference type="PROSITE" id="PS51787"/>
    </source>
</evidence>
<proteinExistence type="predicted"/>